<name>A0A4Q1KEK2_9SPHN</name>
<dbReference type="AlphaFoldDB" id="A0A4Q1KEK2"/>
<evidence type="ECO:0000313" key="3">
    <source>
        <dbReference type="EMBL" id="RXR27630.1"/>
    </source>
</evidence>
<reference evidence="4" key="1">
    <citation type="submission" date="2019-01" db="EMBL/GenBank/DDBJ databases">
        <title>Cytophagaceae bacterium strain CAR-16.</title>
        <authorList>
            <person name="Chen W.-M."/>
        </authorList>
    </citation>
    <scope>NUCLEOTIDE SEQUENCE [LARGE SCALE GENOMIC DNA]</scope>
    <source>
        <strain evidence="4">CHR27</strain>
    </source>
</reference>
<organism evidence="3 4">
    <name type="scientific">Sphingobium fluviale</name>
    <dbReference type="NCBI Taxonomy" id="2506423"/>
    <lineage>
        <taxon>Bacteria</taxon>
        <taxon>Pseudomonadati</taxon>
        <taxon>Pseudomonadota</taxon>
        <taxon>Alphaproteobacteria</taxon>
        <taxon>Sphingomonadales</taxon>
        <taxon>Sphingomonadaceae</taxon>
        <taxon>Sphingobium</taxon>
    </lineage>
</organism>
<keyword evidence="2" id="KW-0732">Signal</keyword>
<feature type="region of interest" description="Disordered" evidence="1">
    <location>
        <begin position="23"/>
        <end position="112"/>
    </location>
</feature>
<feature type="compositionally biased region" description="Basic and acidic residues" evidence="1">
    <location>
        <begin position="88"/>
        <end position="100"/>
    </location>
</feature>
<gene>
    <name evidence="3" type="ORF">EQG66_11085</name>
</gene>
<evidence type="ECO:0000313" key="4">
    <source>
        <dbReference type="Proteomes" id="UP000290958"/>
    </source>
</evidence>
<dbReference type="EMBL" id="SBKP01000011">
    <property type="protein sequence ID" value="RXR27630.1"/>
    <property type="molecule type" value="Genomic_DNA"/>
</dbReference>
<feature type="signal peptide" evidence="2">
    <location>
        <begin position="1"/>
        <end position="23"/>
    </location>
</feature>
<sequence>MRIAIISFSVFIAVLPSTSTAQAWRNCTPGSIGPGGCDSIGPGGGQSIGPGGGQSIGPGGGQSIGPGGGQSIGPGGGRSIGPGGGLSSDRDWSKGLDPDTLKPAPDGRNPRW</sequence>
<feature type="compositionally biased region" description="Gly residues" evidence="1">
    <location>
        <begin position="32"/>
        <end position="86"/>
    </location>
</feature>
<proteinExistence type="predicted"/>
<feature type="chain" id="PRO_5020749781" evidence="2">
    <location>
        <begin position="24"/>
        <end position="112"/>
    </location>
</feature>
<dbReference type="Proteomes" id="UP000290958">
    <property type="component" value="Unassembled WGS sequence"/>
</dbReference>
<accession>A0A4Q1KEK2</accession>
<comment type="caution">
    <text evidence="3">The sequence shown here is derived from an EMBL/GenBank/DDBJ whole genome shotgun (WGS) entry which is preliminary data.</text>
</comment>
<keyword evidence="4" id="KW-1185">Reference proteome</keyword>
<evidence type="ECO:0000256" key="2">
    <source>
        <dbReference type="SAM" id="SignalP"/>
    </source>
</evidence>
<evidence type="ECO:0000256" key="1">
    <source>
        <dbReference type="SAM" id="MobiDB-lite"/>
    </source>
</evidence>
<protein>
    <submittedName>
        <fullName evidence="3">Uncharacterized protein</fullName>
    </submittedName>
</protein>